<evidence type="ECO:0000313" key="1">
    <source>
        <dbReference type="EMBL" id="CAG8661570.1"/>
    </source>
</evidence>
<sequence length="54" mass="6105">TLSSINGTSTPLTLASQYKAVEDQDITFLRFPNSLTKITLILEDNCPYEIFAFY</sequence>
<feature type="non-terminal residue" evidence="1">
    <location>
        <position position="1"/>
    </location>
</feature>
<dbReference type="EMBL" id="CAJVPQ010004970">
    <property type="protein sequence ID" value="CAG8661570.1"/>
    <property type="molecule type" value="Genomic_DNA"/>
</dbReference>
<dbReference type="AlphaFoldDB" id="A0A9N9E610"/>
<name>A0A9N9E610_9GLOM</name>
<protein>
    <submittedName>
        <fullName evidence="1">179_t:CDS:1</fullName>
    </submittedName>
</protein>
<comment type="caution">
    <text evidence="1">The sequence shown here is derived from an EMBL/GenBank/DDBJ whole genome shotgun (WGS) entry which is preliminary data.</text>
</comment>
<evidence type="ECO:0000313" key="2">
    <source>
        <dbReference type="Proteomes" id="UP000789570"/>
    </source>
</evidence>
<accession>A0A9N9E610</accession>
<organism evidence="1 2">
    <name type="scientific">Funneliformis caledonium</name>
    <dbReference type="NCBI Taxonomy" id="1117310"/>
    <lineage>
        <taxon>Eukaryota</taxon>
        <taxon>Fungi</taxon>
        <taxon>Fungi incertae sedis</taxon>
        <taxon>Mucoromycota</taxon>
        <taxon>Glomeromycotina</taxon>
        <taxon>Glomeromycetes</taxon>
        <taxon>Glomerales</taxon>
        <taxon>Glomeraceae</taxon>
        <taxon>Funneliformis</taxon>
    </lineage>
</organism>
<keyword evidence="2" id="KW-1185">Reference proteome</keyword>
<dbReference type="Proteomes" id="UP000789570">
    <property type="component" value="Unassembled WGS sequence"/>
</dbReference>
<reference evidence="1" key="1">
    <citation type="submission" date="2021-06" db="EMBL/GenBank/DDBJ databases">
        <authorList>
            <person name="Kallberg Y."/>
            <person name="Tangrot J."/>
            <person name="Rosling A."/>
        </authorList>
    </citation>
    <scope>NUCLEOTIDE SEQUENCE</scope>
    <source>
        <strain evidence="1">UK204</strain>
    </source>
</reference>
<gene>
    <name evidence="1" type="ORF">FCALED_LOCUS11571</name>
</gene>
<proteinExistence type="predicted"/>